<evidence type="ECO:0000256" key="1">
    <source>
        <dbReference type="SAM" id="MobiDB-lite"/>
    </source>
</evidence>
<reference evidence="2 3" key="1">
    <citation type="submission" date="2017-04" db="EMBL/GenBank/DDBJ databases">
        <title>Draft genome sequence of Tuber borchii Vittad., a whitish edible truffle.</title>
        <authorList>
            <consortium name="DOE Joint Genome Institute"/>
            <person name="Murat C."/>
            <person name="Kuo A."/>
            <person name="Barry K.W."/>
            <person name="Clum A."/>
            <person name="Dockter R.B."/>
            <person name="Fauchery L."/>
            <person name="Iotti M."/>
            <person name="Kohler A."/>
            <person name="Labutti K."/>
            <person name="Lindquist E.A."/>
            <person name="Lipzen A."/>
            <person name="Ohm R.A."/>
            <person name="Wang M."/>
            <person name="Grigoriev I.V."/>
            <person name="Zambonelli A."/>
            <person name="Martin F.M."/>
        </authorList>
    </citation>
    <scope>NUCLEOTIDE SEQUENCE [LARGE SCALE GENOMIC DNA]</scope>
    <source>
        <strain evidence="2 3">Tbo3840</strain>
    </source>
</reference>
<dbReference type="EMBL" id="NESQ01000172">
    <property type="protein sequence ID" value="PUU76847.1"/>
    <property type="molecule type" value="Genomic_DNA"/>
</dbReference>
<gene>
    <name evidence="2" type="ORF">B9Z19DRAFT_1129070</name>
</gene>
<proteinExistence type="predicted"/>
<dbReference type="OrthoDB" id="5424754at2759"/>
<feature type="compositionally biased region" description="Low complexity" evidence="1">
    <location>
        <begin position="196"/>
        <end position="207"/>
    </location>
</feature>
<sequence length="230" mass="25836">MALMLWYTLFDDSLPNAIALKSQVYMFRGKYTAVRGQFLFHIRTNIEVLYSLPKDPTAKMRRIEYLLEGDRLMCLLNGYEIQLDVQVPCASDYRHDIRQVFQWGKDARDAGPGIFEADHHHGQPARRRQTPIDALVQSLPVGLDQDSLDLSQETDTSLDFSQMSVDLESGFLDLDPAGAEDRCRQTEELGLENFRSPDPSSPLLLSLEDFECGQASPGGGGNIHQDAEGQ</sequence>
<dbReference type="AlphaFoldDB" id="A0A2T6ZMY6"/>
<evidence type="ECO:0000313" key="2">
    <source>
        <dbReference type="EMBL" id="PUU76847.1"/>
    </source>
</evidence>
<dbReference type="Proteomes" id="UP000244722">
    <property type="component" value="Unassembled WGS sequence"/>
</dbReference>
<name>A0A2T6ZMY6_TUBBO</name>
<feature type="region of interest" description="Disordered" evidence="1">
    <location>
        <begin position="189"/>
        <end position="230"/>
    </location>
</feature>
<comment type="caution">
    <text evidence="2">The sequence shown here is derived from an EMBL/GenBank/DDBJ whole genome shotgun (WGS) entry which is preliminary data.</text>
</comment>
<keyword evidence="3" id="KW-1185">Reference proteome</keyword>
<organism evidence="2 3">
    <name type="scientific">Tuber borchii</name>
    <name type="common">White truffle</name>
    <dbReference type="NCBI Taxonomy" id="42251"/>
    <lineage>
        <taxon>Eukaryota</taxon>
        <taxon>Fungi</taxon>
        <taxon>Dikarya</taxon>
        <taxon>Ascomycota</taxon>
        <taxon>Pezizomycotina</taxon>
        <taxon>Pezizomycetes</taxon>
        <taxon>Pezizales</taxon>
        <taxon>Tuberaceae</taxon>
        <taxon>Tuber</taxon>
    </lineage>
</organism>
<evidence type="ECO:0000313" key="3">
    <source>
        <dbReference type="Proteomes" id="UP000244722"/>
    </source>
</evidence>
<accession>A0A2T6ZMY6</accession>
<protein>
    <submittedName>
        <fullName evidence="2">Uncharacterized protein</fullName>
    </submittedName>
</protein>